<dbReference type="Proteomes" id="UP001219355">
    <property type="component" value="Chromosome 4"/>
</dbReference>
<organism evidence="2 3">
    <name type="scientific">Emydomyces testavorans</name>
    <dbReference type="NCBI Taxonomy" id="2070801"/>
    <lineage>
        <taxon>Eukaryota</taxon>
        <taxon>Fungi</taxon>
        <taxon>Dikarya</taxon>
        <taxon>Ascomycota</taxon>
        <taxon>Pezizomycotina</taxon>
        <taxon>Eurotiomycetes</taxon>
        <taxon>Eurotiomycetidae</taxon>
        <taxon>Onygenales</taxon>
        <taxon>Nannizziopsiaceae</taxon>
        <taxon>Emydomyces</taxon>
    </lineage>
</organism>
<evidence type="ECO:0000313" key="3">
    <source>
        <dbReference type="Proteomes" id="UP001219355"/>
    </source>
</evidence>
<reference evidence="2" key="1">
    <citation type="submission" date="2023-03" db="EMBL/GenBank/DDBJ databases">
        <title>Emydomyces testavorans Genome Sequence.</title>
        <authorList>
            <person name="Hoyer L."/>
        </authorList>
    </citation>
    <scope>NUCLEOTIDE SEQUENCE</scope>
    <source>
        <strain evidence="2">16-2883</strain>
    </source>
</reference>
<dbReference type="EMBL" id="CP120630">
    <property type="protein sequence ID" value="WEW60265.1"/>
    <property type="molecule type" value="Genomic_DNA"/>
</dbReference>
<keyword evidence="3" id="KW-1185">Reference proteome</keyword>
<proteinExistence type="predicted"/>
<protein>
    <submittedName>
        <fullName evidence="2">Uncharacterized protein</fullName>
    </submittedName>
</protein>
<name>A0AAF0IJU7_9EURO</name>
<evidence type="ECO:0000313" key="2">
    <source>
        <dbReference type="EMBL" id="WEW60265.1"/>
    </source>
</evidence>
<feature type="chain" id="PRO_5042208670" evidence="1">
    <location>
        <begin position="21"/>
        <end position="60"/>
    </location>
</feature>
<keyword evidence="1" id="KW-0732">Signal</keyword>
<dbReference type="AlphaFoldDB" id="A0AAF0IJU7"/>
<gene>
    <name evidence="2" type="ORF">PRK78_005750</name>
</gene>
<evidence type="ECO:0000256" key="1">
    <source>
        <dbReference type="SAM" id="SignalP"/>
    </source>
</evidence>
<sequence>MKATTLLSIVVLSLAASVNAKVTTGVWDNFPRFPNDPMITQGPRRTCIGPYAPPSGYCGS</sequence>
<feature type="signal peptide" evidence="1">
    <location>
        <begin position="1"/>
        <end position="20"/>
    </location>
</feature>
<accession>A0AAF0IJU7</accession>